<dbReference type="GO" id="GO:0003676">
    <property type="term" value="F:nucleic acid binding"/>
    <property type="evidence" value="ECO:0007669"/>
    <property type="project" value="InterPro"/>
</dbReference>
<dbReference type="Gene3D" id="3.30.420.10">
    <property type="entry name" value="Ribonuclease H-like superfamily/Ribonuclease H"/>
    <property type="match status" value="1"/>
</dbReference>
<dbReference type="AlphaFoldDB" id="A0A2S2RAM7"/>
<proteinExistence type="predicted"/>
<dbReference type="EMBL" id="GGMS01017830">
    <property type="protein sequence ID" value="MBY87033.1"/>
    <property type="molecule type" value="Transcribed_RNA"/>
</dbReference>
<accession>A0A2S2RAM7</accession>
<dbReference type="PANTHER" id="PTHR46060">
    <property type="entry name" value="MARINER MOS1 TRANSPOSASE-LIKE PROTEIN"/>
    <property type="match status" value="1"/>
</dbReference>
<name>A0A2S2RAM7_9HEMI</name>
<dbReference type="InterPro" id="IPR052709">
    <property type="entry name" value="Transposase-MT_Hybrid"/>
</dbReference>
<organism evidence="1">
    <name type="scientific">Sipha flava</name>
    <name type="common">yellow sugarcane aphid</name>
    <dbReference type="NCBI Taxonomy" id="143950"/>
    <lineage>
        <taxon>Eukaryota</taxon>
        <taxon>Metazoa</taxon>
        <taxon>Ecdysozoa</taxon>
        <taxon>Arthropoda</taxon>
        <taxon>Hexapoda</taxon>
        <taxon>Insecta</taxon>
        <taxon>Pterygota</taxon>
        <taxon>Neoptera</taxon>
        <taxon>Paraneoptera</taxon>
        <taxon>Hemiptera</taxon>
        <taxon>Sternorrhyncha</taxon>
        <taxon>Aphidomorpha</taxon>
        <taxon>Aphidoidea</taxon>
        <taxon>Aphididae</taxon>
        <taxon>Sipha</taxon>
    </lineage>
</organism>
<dbReference type="InterPro" id="IPR036397">
    <property type="entry name" value="RNaseH_sf"/>
</dbReference>
<evidence type="ECO:0000313" key="1">
    <source>
        <dbReference type="EMBL" id="MBY87033.1"/>
    </source>
</evidence>
<protein>
    <submittedName>
        <fullName evidence="1">Mariner Mos1 transposase</fullName>
    </submittedName>
</protein>
<reference evidence="1" key="1">
    <citation type="submission" date="2018-04" db="EMBL/GenBank/DDBJ databases">
        <title>Transcriptome assembly of Sipha flava.</title>
        <authorList>
            <person name="Scully E.D."/>
            <person name="Geib S.M."/>
            <person name="Palmer N.A."/>
            <person name="Koch K."/>
            <person name="Bradshaw J."/>
            <person name="Heng-Moss T."/>
            <person name="Sarath G."/>
        </authorList>
    </citation>
    <scope>NUCLEOTIDE SEQUENCE</scope>
</reference>
<sequence>MINLNHALIDKRPEWARRYGKVILLHDNAPAHKAKPVQETIKELDWELLPHLPYSLDLVPSDYHFLSSMGHALAEQHFDFYAEVENWVSDWFASKDEHFYWRGIHKLPERWSKCVESNGQYFE</sequence>
<gene>
    <name evidence="1" type="ORF">g.159824</name>
</gene>
<dbReference type="PANTHER" id="PTHR46060:SF1">
    <property type="entry name" value="MARINER MOS1 TRANSPOSASE-LIKE PROTEIN"/>
    <property type="match status" value="1"/>
</dbReference>